<dbReference type="PANTHER" id="PTHR33173:SF2">
    <property type="entry name" value="MYND-TYPE DOMAIN-CONTAINING PROTEIN"/>
    <property type="match status" value="1"/>
</dbReference>
<feature type="region of interest" description="Disordered" evidence="1">
    <location>
        <begin position="22"/>
        <end position="53"/>
    </location>
</feature>
<sequence>MDTTGSWHIFAFKRHCKTFHIQTPHSSKQKRRSVTPVATDDANENDCPIKRPSLESTGIGTACDFELTTSSMDPPHLDTAGTEIDPLHLDEAETEIGPAEYLDDTVSSSTGDLQAEKIHEYNVSDTKGKYFDETVYDSQDDYHGDAIEAHENDSWDRNTKEHGYAKEHESKDVKESSKDHEIVEEQVEQKHEGHSTATRYPENYTGSQFIGHVTRKSSSPLLDLHVQMDSRSKLCKPNGIRYTEPELDAAAYELMAGGNSNYQFIKANMQLPSSKTLKRHIAKHTTETQEGILMVTPLLKYLNAHNYPLVVSLSEDGTTLSPNPEYDSRNDSIRGLVAPLDHSGMPEQNTFNASTVEKMINDLERYSVGEYLYIVMATPMAVGASPFCILYMCSDNRFTHDQVISRWNYIESELLKAGITVIASASDGDPRLLMAMRQRSTLHALHVGSESQYGPHFAMNNDFKLDFKAISIQDSIHLVNKFRHSLLDPKKQMRLGDYVISSAVLKQMMENGQKMIHKLNPSDLNAADRMKFDPSLKLMSLDLIDHLIDVVPGSIGTATYIQIMRHAYLAFNDEHMSPIERITSIWTALLFVRAWRQICISNRKTLKDCPTSNVYHCLELNAHGLVKFIVRCRQADSPEQFIITHLSSQPCETTFRELRSMTTVNHTAVNFTMKEVEQRMQKVQMKLLIVHRRKADLNFPCLQKQQLKCQKTANQDLPNDDQIRLAIDTAAKNAEHLLTCLGVQNLEIDFRESMTRNSKTESEFEFVSIESSEVANNSNDSACKGTKTSRVTVSSG</sequence>
<accession>A0ABM1YXI3</accession>
<dbReference type="PANTHER" id="PTHR33173">
    <property type="match status" value="1"/>
</dbReference>
<evidence type="ECO:0000313" key="3">
    <source>
        <dbReference type="Proteomes" id="UP000069940"/>
    </source>
</evidence>
<dbReference type="GeneID" id="115269935"/>
<proteinExistence type="predicted"/>
<dbReference type="RefSeq" id="XP_062708430.1">
    <property type="nucleotide sequence ID" value="XM_062852446.1"/>
</dbReference>
<keyword evidence="3" id="KW-1185">Reference proteome</keyword>
<dbReference type="EnsemblMetazoa" id="AALFPA23_013026.R18789">
    <property type="protein sequence ID" value="AALFPA23_013026.P18789"/>
    <property type="gene ID" value="AALFPA23_013026"/>
</dbReference>
<organism evidence="2 3">
    <name type="scientific">Aedes albopictus</name>
    <name type="common">Asian tiger mosquito</name>
    <name type="synonym">Stegomyia albopicta</name>
    <dbReference type="NCBI Taxonomy" id="7160"/>
    <lineage>
        <taxon>Eukaryota</taxon>
        <taxon>Metazoa</taxon>
        <taxon>Ecdysozoa</taxon>
        <taxon>Arthropoda</taxon>
        <taxon>Hexapoda</taxon>
        <taxon>Insecta</taxon>
        <taxon>Pterygota</taxon>
        <taxon>Neoptera</taxon>
        <taxon>Endopterygota</taxon>
        <taxon>Diptera</taxon>
        <taxon>Nematocera</taxon>
        <taxon>Culicoidea</taxon>
        <taxon>Culicidae</taxon>
        <taxon>Culicinae</taxon>
        <taxon>Aedini</taxon>
        <taxon>Aedes</taxon>
        <taxon>Stegomyia</taxon>
    </lineage>
</organism>
<protein>
    <submittedName>
        <fullName evidence="2">Uncharacterized protein</fullName>
    </submittedName>
</protein>
<feature type="compositionally biased region" description="Polar residues" evidence="1">
    <location>
        <begin position="775"/>
        <end position="796"/>
    </location>
</feature>
<evidence type="ECO:0000313" key="2">
    <source>
        <dbReference type="EnsemblMetazoa" id="AALFPA23_013026.P18789"/>
    </source>
</evidence>
<reference evidence="2" key="2">
    <citation type="submission" date="2025-05" db="UniProtKB">
        <authorList>
            <consortium name="EnsemblMetazoa"/>
        </authorList>
    </citation>
    <scope>IDENTIFICATION</scope>
    <source>
        <strain evidence="2">Foshan</strain>
    </source>
</reference>
<dbReference type="Proteomes" id="UP000069940">
    <property type="component" value="Unassembled WGS sequence"/>
</dbReference>
<evidence type="ECO:0000256" key="1">
    <source>
        <dbReference type="SAM" id="MobiDB-lite"/>
    </source>
</evidence>
<name>A0ABM1YXI3_AEDAL</name>
<reference evidence="3" key="1">
    <citation type="journal article" date="2015" name="Proc. Natl. Acad. Sci. U.S.A.">
        <title>Genome sequence of the Asian Tiger mosquito, Aedes albopictus, reveals insights into its biology, genetics, and evolution.</title>
        <authorList>
            <person name="Chen X.G."/>
            <person name="Jiang X."/>
            <person name="Gu J."/>
            <person name="Xu M."/>
            <person name="Wu Y."/>
            <person name="Deng Y."/>
            <person name="Zhang C."/>
            <person name="Bonizzoni M."/>
            <person name="Dermauw W."/>
            <person name="Vontas J."/>
            <person name="Armbruster P."/>
            <person name="Huang X."/>
            <person name="Yang Y."/>
            <person name="Zhang H."/>
            <person name="He W."/>
            <person name="Peng H."/>
            <person name="Liu Y."/>
            <person name="Wu K."/>
            <person name="Chen J."/>
            <person name="Lirakis M."/>
            <person name="Topalis P."/>
            <person name="Van Leeuwen T."/>
            <person name="Hall A.B."/>
            <person name="Jiang X."/>
            <person name="Thorpe C."/>
            <person name="Mueller R.L."/>
            <person name="Sun C."/>
            <person name="Waterhouse R.M."/>
            <person name="Yan G."/>
            <person name="Tu Z.J."/>
            <person name="Fang X."/>
            <person name="James A.A."/>
        </authorList>
    </citation>
    <scope>NUCLEOTIDE SEQUENCE [LARGE SCALE GENOMIC DNA]</scope>
    <source>
        <strain evidence="3">Foshan</strain>
    </source>
</reference>
<feature type="region of interest" description="Disordered" evidence="1">
    <location>
        <begin position="774"/>
        <end position="796"/>
    </location>
</feature>
<feature type="region of interest" description="Disordered" evidence="1">
    <location>
        <begin position="148"/>
        <end position="180"/>
    </location>
</feature>